<proteinExistence type="inferred from homology"/>
<evidence type="ECO:0000313" key="4">
    <source>
        <dbReference type="Proteomes" id="UP000694388"/>
    </source>
</evidence>
<feature type="compositionally biased region" description="Gly residues" evidence="2">
    <location>
        <begin position="227"/>
        <end position="243"/>
    </location>
</feature>
<keyword evidence="4" id="KW-1185">Reference proteome</keyword>
<feature type="region of interest" description="Disordered" evidence="2">
    <location>
        <begin position="24"/>
        <end position="68"/>
    </location>
</feature>
<comment type="similarity">
    <text evidence="1">Belongs to the pecanex family.</text>
</comment>
<feature type="region of interest" description="Disordered" evidence="2">
    <location>
        <begin position="107"/>
        <end position="135"/>
    </location>
</feature>
<organism evidence="3 4">
    <name type="scientific">Eptatretus burgeri</name>
    <name type="common">Inshore hagfish</name>
    <dbReference type="NCBI Taxonomy" id="7764"/>
    <lineage>
        <taxon>Eukaryota</taxon>
        <taxon>Metazoa</taxon>
        <taxon>Chordata</taxon>
        <taxon>Craniata</taxon>
        <taxon>Vertebrata</taxon>
        <taxon>Cyclostomata</taxon>
        <taxon>Myxini</taxon>
        <taxon>Myxiniformes</taxon>
        <taxon>Myxinidae</taxon>
        <taxon>Eptatretinae</taxon>
        <taxon>Eptatretus</taxon>
    </lineage>
</organism>
<dbReference type="PANTHER" id="PTHR12372:SF7">
    <property type="entry name" value="PROTEIN PECANEX"/>
    <property type="match status" value="1"/>
</dbReference>
<evidence type="ECO:0000256" key="1">
    <source>
        <dbReference type="RuleBase" id="RU367089"/>
    </source>
</evidence>
<evidence type="ECO:0000256" key="2">
    <source>
        <dbReference type="SAM" id="MobiDB-lite"/>
    </source>
</evidence>
<dbReference type="Ensembl" id="ENSEBUT00000012412.1">
    <property type="protein sequence ID" value="ENSEBUP00000011836.1"/>
    <property type="gene ID" value="ENSEBUG00000007579.1"/>
</dbReference>
<dbReference type="InterPro" id="IPR039797">
    <property type="entry name" value="Pecanex"/>
</dbReference>
<dbReference type="Ensembl" id="ENSEBUT00000012418.1">
    <property type="protein sequence ID" value="ENSEBUP00000011842.1"/>
    <property type="gene ID" value="ENSEBUG00000007579.1"/>
</dbReference>
<dbReference type="GO" id="GO:0016020">
    <property type="term" value="C:membrane"/>
    <property type="evidence" value="ECO:0007669"/>
    <property type="project" value="UniProtKB-SubCell"/>
</dbReference>
<evidence type="ECO:0000313" key="3">
    <source>
        <dbReference type="Ensembl" id="ENSEBUP00000011836.1"/>
    </source>
</evidence>
<sequence>MRKGCGAGCNSGGNVDDSDCCVGGISSMASSGGQQGNPSQSGVGNPAPSEGTHASLGQPVLGQPITGVSLGLPSNLARASPLRGSGGGGGGGVSQASQTSMLWTASGVAGGPVMAPNRQNASARGQTWCSRSSLRQTAPATTAPLEAGLASLCQPEGIAGAANRASLASSSSSTLSSVILPLGKRSTSTLATIAAGFLAPDATSAATASLAGNPGSNAETQSDASSGTGGSAGTGTTRGGGDGTTPARKDTGCSRMQAVTGGQVLDLSHGSKKKELQWPEETMRIRVGRASWRDWSPQDGTEGRVRQPLLEPDSASAGGTPDSSSA</sequence>
<accession>A0A8C4Q8X7</accession>
<dbReference type="PANTHER" id="PTHR12372">
    <property type="entry name" value="PECANEX"/>
    <property type="match status" value="1"/>
</dbReference>
<dbReference type="AlphaFoldDB" id="A0A8C4Q8X7"/>
<reference evidence="3" key="1">
    <citation type="submission" date="2025-05" db="UniProtKB">
        <authorList>
            <consortium name="Ensembl"/>
        </authorList>
    </citation>
    <scope>IDENTIFICATION</scope>
</reference>
<feature type="compositionally biased region" description="Polar residues" evidence="2">
    <location>
        <begin position="117"/>
        <end position="135"/>
    </location>
</feature>
<name>A0A8C4Q8X7_EPTBU</name>
<feature type="compositionally biased region" description="Basic and acidic residues" evidence="2">
    <location>
        <begin position="273"/>
        <end position="284"/>
    </location>
</feature>
<comment type="subcellular location">
    <subcellularLocation>
        <location evidence="1">Membrane</location>
        <topology evidence="1">Multi-pass membrane protein</topology>
    </subcellularLocation>
</comment>
<dbReference type="Proteomes" id="UP000694388">
    <property type="component" value="Unplaced"/>
</dbReference>
<protein>
    <recommendedName>
        <fullName evidence="1">Pecanex-like protein</fullName>
    </recommendedName>
</protein>
<feature type="compositionally biased region" description="Low complexity" evidence="2">
    <location>
        <begin position="30"/>
        <end position="42"/>
    </location>
</feature>
<feature type="region of interest" description="Disordered" evidence="2">
    <location>
        <begin position="207"/>
        <end position="326"/>
    </location>
</feature>